<evidence type="ECO:0000313" key="1">
    <source>
        <dbReference type="EMBL" id="MPC27571.1"/>
    </source>
</evidence>
<proteinExistence type="predicted"/>
<gene>
    <name evidence="1" type="ORF">E2C01_020744</name>
</gene>
<sequence length="62" mass="7262">MKDISKEEKEYRKQRSTEQRWFLSGVYRCFLELQYTTCGVSTGIYGLKGILVRVPPISKSTR</sequence>
<reference evidence="1 2" key="1">
    <citation type="submission" date="2019-05" db="EMBL/GenBank/DDBJ databases">
        <title>Another draft genome of Portunus trituberculatus and its Hox gene families provides insights of decapod evolution.</title>
        <authorList>
            <person name="Jeong J.-H."/>
            <person name="Song I."/>
            <person name="Kim S."/>
            <person name="Choi T."/>
            <person name="Kim D."/>
            <person name="Ryu S."/>
            <person name="Kim W."/>
        </authorList>
    </citation>
    <scope>NUCLEOTIDE SEQUENCE [LARGE SCALE GENOMIC DNA]</scope>
    <source>
        <tissue evidence="1">Muscle</tissue>
    </source>
</reference>
<organism evidence="1 2">
    <name type="scientific">Portunus trituberculatus</name>
    <name type="common">Swimming crab</name>
    <name type="synonym">Neptunus trituberculatus</name>
    <dbReference type="NCBI Taxonomy" id="210409"/>
    <lineage>
        <taxon>Eukaryota</taxon>
        <taxon>Metazoa</taxon>
        <taxon>Ecdysozoa</taxon>
        <taxon>Arthropoda</taxon>
        <taxon>Crustacea</taxon>
        <taxon>Multicrustacea</taxon>
        <taxon>Malacostraca</taxon>
        <taxon>Eumalacostraca</taxon>
        <taxon>Eucarida</taxon>
        <taxon>Decapoda</taxon>
        <taxon>Pleocyemata</taxon>
        <taxon>Brachyura</taxon>
        <taxon>Eubrachyura</taxon>
        <taxon>Portunoidea</taxon>
        <taxon>Portunidae</taxon>
        <taxon>Portuninae</taxon>
        <taxon>Portunus</taxon>
    </lineage>
</organism>
<dbReference type="AlphaFoldDB" id="A0A5B7E0R0"/>
<dbReference type="Proteomes" id="UP000324222">
    <property type="component" value="Unassembled WGS sequence"/>
</dbReference>
<comment type="caution">
    <text evidence="1">The sequence shown here is derived from an EMBL/GenBank/DDBJ whole genome shotgun (WGS) entry which is preliminary data.</text>
</comment>
<evidence type="ECO:0000313" key="2">
    <source>
        <dbReference type="Proteomes" id="UP000324222"/>
    </source>
</evidence>
<accession>A0A5B7E0R0</accession>
<protein>
    <submittedName>
        <fullName evidence="1">Uncharacterized protein</fullName>
    </submittedName>
</protein>
<keyword evidence="2" id="KW-1185">Reference proteome</keyword>
<dbReference type="EMBL" id="VSRR010001769">
    <property type="protein sequence ID" value="MPC27571.1"/>
    <property type="molecule type" value="Genomic_DNA"/>
</dbReference>
<name>A0A5B7E0R0_PORTR</name>